<feature type="region of interest" description="Disordered" evidence="1">
    <location>
        <begin position="29"/>
        <end position="49"/>
    </location>
</feature>
<evidence type="ECO:0000313" key="3">
    <source>
        <dbReference type="Proteomes" id="UP000020467"/>
    </source>
</evidence>
<keyword evidence="3" id="KW-1185">Reference proteome</keyword>
<reference evidence="2 3" key="1">
    <citation type="submission" date="2014-02" db="EMBL/GenBank/DDBJ databases">
        <title>The genome sequence of Colletotrichum fioriniae PJ7.</title>
        <authorList>
            <person name="Baroncelli R."/>
            <person name="Thon M.R."/>
        </authorList>
    </citation>
    <scope>NUCLEOTIDE SEQUENCE [LARGE SCALE GENOMIC DNA]</scope>
    <source>
        <strain evidence="2 3">PJ7</strain>
    </source>
</reference>
<dbReference type="Proteomes" id="UP000020467">
    <property type="component" value="Unassembled WGS sequence"/>
</dbReference>
<dbReference type="HOGENOM" id="CLU_1299602_0_0_1"/>
<evidence type="ECO:0000256" key="1">
    <source>
        <dbReference type="SAM" id="MobiDB-lite"/>
    </source>
</evidence>
<evidence type="ECO:0000313" key="2">
    <source>
        <dbReference type="EMBL" id="EXF77111.1"/>
    </source>
</evidence>
<dbReference type="AlphaFoldDB" id="A0A010RA87"/>
<protein>
    <submittedName>
        <fullName evidence="2">Uncharacterized protein</fullName>
    </submittedName>
</protein>
<organism evidence="2 3">
    <name type="scientific">Colletotrichum fioriniae PJ7</name>
    <dbReference type="NCBI Taxonomy" id="1445577"/>
    <lineage>
        <taxon>Eukaryota</taxon>
        <taxon>Fungi</taxon>
        <taxon>Dikarya</taxon>
        <taxon>Ascomycota</taxon>
        <taxon>Pezizomycotina</taxon>
        <taxon>Sordariomycetes</taxon>
        <taxon>Hypocreomycetidae</taxon>
        <taxon>Glomerellales</taxon>
        <taxon>Glomerellaceae</taxon>
        <taxon>Colletotrichum</taxon>
        <taxon>Colletotrichum acutatum species complex</taxon>
    </lineage>
</organism>
<gene>
    <name evidence="2" type="ORF">CFIO01_01758</name>
</gene>
<feature type="region of interest" description="Disordered" evidence="1">
    <location>
        <begin position="171"/>
        <end position="191"/>
    </location>
</feature>
<comment type="caution">
    <text evidence="2">The sequence shown here is derived from an EMBL/GenBank/DDBJ whole genome shotgun (WGS) entry which is preliminary data.</text>
</comment>
<accession>A0A010RA87</accession>
<name>A0A010RA87_9PEZI</name>
<proteinExistence type="predicted"/>
<dbReference type="KEGG" id="cfj:CFIO01_01758"/>
<dbReference type="EMBL" id="JARH01000760">
    <property type="protein sequence ID" value="EXF77111.1"/>
    <property type="molecule type" value="Genomic_DNA"/>
</dbReference>
<sequence>MNLPQPSCQEGEDSFGRPAVLEAITLALDHEDSHSDRDSGGVRRMRAERDKKTQLAVSIDVHLAGNGWRGNRGYQALERSTGEQSATSERRSWETQAFEVDEFPPASWPARTCLARRQHVQFRVSEEAEARLYIGESLSLLKVFETAKDGRRRVFQGRKCGSAQSLLTFPRNSQPAKAQARRTGDNTHNVGVPGIAVSRVSRLIDATADLDP</sequence>